<sequence length="67" mass="7599">MIGYILVKPASYTKFLYAWNLSGVLFAKYFTGMEIIWHGTNEMGKKKGPGVLTTRPHSLLLVRVLKI</sequence>
<keyword evidence="1" id="KW-1133">Transmembrane helix</keyword>
<accession>A0A1H4HBS7</accession>
<name>A0A1H4HBS7_9SPHI</name>
<organism evidence="2 3">
    <name type="scientific">Pedobacter hartonius</name>
    <dbReference type="NCBI Taxonomy" id="425514"/>
    <lineage>
        <taxon>Bacteria</taxon>
        <taxon>Pseudomonadati</taxon>
        <taxon>Bacteroidota</taxon>
        <taxon>Sphingobacteriia</taxon>
        <taxon>Sphingobacteriales</taxon>
        <taxon>Sphingobacteriaceae</taxon>
        <taxon>Pedobacter</taxon>
    </lineage>
</organism>
<feature type="transmembrane region" description="Helical" evidence="1">
    <location>
        <begin position="16"/>
        <end position="37"/>
    </location>
</feature>
<proteinExistence type="predicted"/>
<keyword evidence="3" id="KW-1185">Reference proteome</keyword>
<protein>
    <submittedName>
        <fullName evidence="2">Uncharacterized protein</fullName>
    </submittedName>
</protein>
<dbReference type="EMBL" id="FNRA01000014">
    <property type="protein sequence ID" value="SEB18572.1"/>
    <property type="molecule type" value="Genomic_DNA"/>
</dbReference>
<evidence type="ECO:0000256" key="1">
    <source>
        <dbReference type="SAM" id="Phobius"/>
    </source>
</evidence>
<dbReference type="Proteomes" id="UP000198850">
    <property type="component" value="Unassembled WGS sequence"/>
</dbReference>
<reference evidence="2 3" key="1">
    <citation type="submission" date="2016-10" db="EMBL/GenBank/DDBJ databases">
        <authorList>
            <person name="de Groot N.N."/>
        </authorList>
    </citation>
    <scope>NUCLEOTIDE SEQUENCE [LARGE SCALE GENOMIC DNA]</scope>
    <source>
        <strain evidence="2 3">DSM 19033</strain>
    </source>
</reference>
<keyword evidence="1" id="KW-0812">Transmembrane</keyword>
<gene>
    <name evidence="2" type="ORF">SAMN05443550_114125</name>
</gene>
<dbReference type="AlphaFoldDB" id="A0A1H4HBS7"/>
<evidence type="ECO:0000313" key="3">
    <source>
        <dbReference type="Proteomes" id="UP000198850"/>
    </source>
</evidence>
<evidence type="ECO:0000313" key="2">
    <source>
        <dbReference type="EMBL" id="SEB18572.1"/>
    </source>
</evidence>
<keyword evidence="1" id="KW-0472">Membrane</keyword>